<reference evidence="1 2" key="1">
    <citation type="submission" date="2018-07" db="EMBL/GenBank/DDBJ databases">
        <title>Dyella monticola sp. nov. and Dyella psychrodurans sp. nov. isolated from monsoon evergreen broad-leaved forest soil of Dinghu Mountain, China.</title>
        <authorList>
            <person name="Gao Z."/>
            <person name="Qiu L."/>
        </authorList>
    </citation>
    <scope>NUCLEOTIDE SEQUENCE [LARGE SCALE GENOMIC DNA]</scope>
    <source>
        <strain evidence="1 2">4MSK11</strain>
    </source>
</reference>
<dbReference type="GO" id="GO:0032259">
    <property type="term" value="P:methylation"/>
    <property type="evidence" value="ECO:0007669"/>
    <property type="project" value="UniProtKB-KW"/>
</dbReference>
<sequence>MKFCPVCSNSFPNFLPLPNNYFEILHRLRVPYSLDQFETLNLGQYNCPICQASDRDRLYALFLKAYVQQRQGQPFRILDIAPAPMLSRFLKGLPGAQYRSADLMSPLADDKVDITDMKCYATGSFDFVMCSHVLEHVPDDAKAIRELKRVLAPNGVAILMVPILLGLQKTDEDPSVTDVDERWRRFGQDDHIRMYERSDFLQRLQAGGFQVESLDAAKFGPELFQQCGITEQSVLYIGHH</sequence>
<evidence type="ECO:0000313" key="1">
    <source>
        <dbReference type="EMBL" id="RDS79990.1"/>
    </source>
</evidence>
<comment type="caution">
    <text evidence="1">The sequence shown here is derived from an EMBL/GenBank/DDBJ whole genome shotgun (WGS) entry which is preliminary data.</text>
</comment>
<dbReference type="CDD" id="cd02440">
    <property type="entry name" value="AdoMet_MTases"/>
    <property type="match status" value="1"/>
</dbReference>
<gene>
    <name evidence="1" type="ORF">DWU99_20235</name>
</gene>
<keyword evidence="1" id="KW-0489">Methyltransferase</keyword>
<dbReference type="RefSeq" id="WP_115479918.1">
    <property type="nucleotide sequence ID" value="NZ_QRBF01000012.1"/>
</dbReference>
<keyword evidence="1" id="KW-0808">Transferase</keyword>
<dbReference type="Gene3D" id="3.40.50.150">
    <property type="entry name" value="Vaccinia Virus protein VP39"/>
    <property type="match status" value="1"/>
</dbReference>
<dbReference type="SUPFAM" id="SSF53335">
    <property type="entry name" value="S-adenosyl-L-methionine-dependent methyltransferases"/>
    <property type="match status" value="1"/>
</dbReference>
<dbReference type="AlphaFoldDB" id="A0A370WV63"/>
<dbReference type="OrthoDB" id="932345at2"/>
<evidence type="ECO:0000313" key="2">
    <source>
        <dbReference type="Proteomes" id="UP000255334"/>
    </source>
</evidence>
<protein>
    <submittedName>
        <fullName evidence="1">Class I SAM-dependent methyltransferase</fullName>
    </submittedName>
</protein>
<dbReference type="Pfam" id="PF13489">
    <property type="entry name" value="Methyltransf_23"/>
    <property type="match status" value="1"/>
</dbReference>
<name>A0A370WV63_9GAMM</name>
<keyword evidence="2" id="KW-1185">Reference proteome</keyword>
<organism evidence="1 2">
    <name type="scientific">Dyella psychrodurans</name>
    <dbReference type="NCBI Taxonomy" id="1927960"/>
    <lineage>
        <taxon>Bacteria</taxon>
        <taxon>Pseudomonadati</taxon>
        <taxon>Pseudomonadota</taxon>
        <taxon>Gammaproteobacteria</taxon>
        <taxon>Lysobacterales</taxon>
        <taxon>Rhodanobacteraceae</taxon>
        <taxon>Dyella</taxon>
    </lineage>
</organism>
<dbReference type="Proteomes" id="UP000255334">
    <property type="component" value="Unassembled WGS sequence"/>
</dbReference>
<dbReference type="GO" id="GO:0008168">
    <property type="term" value="F:methyltransferase activity"/>
    <property type="evidence" value="ECO:0007669"/>
    <property type="project" value="UniProtKB-KW"/>
</dbReference>
<accession>A0A370WV63</accession>
<dbReference type="EMBL" id="QRBF01000012">
    <property type="protein sequence ID" value="RDS79990.1"/>
    <property type="molecule type" value="Genomic_DNA"/>
</dbReference>
<dbReference type="InterPro" id="IPR029063">
    <property type="entry name" value="SAM-dependent_MTases_sf"/>
</dbReference>
<proteinExistence type="predicted"/>